<evidence type="ECO:0000256" key="3">
    <source>
        <dbReference type="ARBA" id="ARBA00022679"/>
    </source>
</evidence>
<dbReference type="PANTHER" id="PTHR10534">
    <property type="entry name" value="PYRIDOXAL KINASE"/>
    <property type="match status" value="1"/>
</dbReference>
<dbReference type="KEGG" id="lbc:LACBIDRAFT_305086"/>
<evidence type="ECO:0000313" key="11">
    <source>
        <dbReference type="Proteomes" id="UP000001194"/>
    </source>
</evidence>
<dbReference type="GeneID" id="6070187"/>
<dbReference type="CDD" id="cd01173">
    <property type="entry name" value="pyridoxal_pyridoxamine_kinase"/>
    <property type="match status" value="1"/>
</dbReference>
<dbReference type="PANTHER" id="PTHR10534:SF2">
    <property type="entry name" value="PYRIDOXAL KINASE"/>
    <property type="match status" value="1"/>
</dbReference>
<dbReference type="NCBIfam" id="TIGR00687">
    <property type="entry name" value="pyridox_kin"/>
    <property type="match status" value="1"/>
</dbReference>
<dbReference type="RefSeq" id="XP_001875032.1">
    <property type="nucleotide sequence ID" value="XM_001874997.1"/>
</dbReference>
<dbReference type="KEGG" id="lbc:LACBIDRAFT_305067"/>
<proteinExistence type="inferred from homology"/>
<sequence length="390" mass="42579">MSLDDAADSQRVLSIQSHVVFGYVGGKAAVFPLQCLGYDVDVVNTVNFSNHSGYGRSGGTKTTATELNSIFEGMETNELLMPTRLLTGYIPGAEALTAVAQLAQKLKATKEGLIYLLDPVMGDAGQLYVAADVIPVYKDLLPLATVITPNWFEVEYALLLTDTKLKDFPSLHTALRILHEKYHVPHVVISSIPLKPWLLAALPEHIKPDANSVDSNEHLLYRLRPSIVHAQCVPLIPGYFSGVGDLFSALLLARFHPTKPIVNGSSNPGTDIPNTIHQNTTTTDGILTPLTTPSTPSSSSFFSSTPLSIAASLALHKTHSILLLTHSSAQSLPYEERQPTDDELDALEPLRKTRRMRGRELALVRGQGIIRGDVKGQGRQLVFWDGFWDL</sequence>
<feature type="region of interest" description="Disordered" evidence="7">
    <location>
        <begin position="263"/>
        <end position="292"/>
    </location>
</feature>
<dbReference type="Gene3D" id="3.40.1190.20">
    <property type="match status" value="1"/>
</dbReference>
<dbReference type="Proteomes" id="UP000001194">
    <property type="component" value="Unassembled WGS sequence"/>
</dbReference>
<dbReference type="GO" id="GO:0008478">
    <property type="term" value="F:pyridoxal kinase activity"/>
    <property type="evidence" value="ECO:0007669"/>
    <property type="project" value="UniProtKB-EC"/>
</dbReference>
<keyword evidence="4" id="KW-0547">Nucleotide-binding</keyword>
<dbReference type="GO" id="GO:0005524">
    <property type="term" value="F:ATP binding"/>
    <property type="evidence" value="ECO:0007669"/>
    <property type="project" value="UniProtKB-KW"/>
</dbReference>
<dbReference type="InterPro" id="IPR029056">
    <property type="entry name" value="Ribokinase-like"/>
</dbReference>
<dbReference type="Pfam" id="PF08543">
    <property type="entry name" value="Phos_pyr_kin"/>
    <property type="match status" value="1"/>
</dbReference>
<keyword evidence="5" id="KW-0418">Kinase</keyword>
<keyword evidence="3" id="KW-0808">Transferase</keyword>
<evidence type="ECO:0000256" key="4">
    <source>
        <dbReference type="ARBA" id="ARBA00022741"/>
    </source>
</evidence>
<dbReference type="SUPFAM" id="SSF53613">
    <property type="entry name" value="Ribokinase-like"/>
    <property type="match status" value="1"/>
</dbReference>
<feature type="compositionally biased region" description="Polar residues" evidence="7">
    <location>
        <begin position="263"/>
        <end position="279"/>
    </location>
</feature>
<keyword evidence="11" id="KW-1185">Reference proteome</keyword>
<dbReference type="OrthoDB" id="2104723at2759"/>
<dbReference type="InParanoid" id="B0CTC8"/>
<reference evidence="9 11" key="1">
    <citation type="journal article" date="2008" name="Nature">
        <title>The genome of Laccaria bicolor provides insights into mycorrhizal symbiosis.</title>
        <authorList>
            <person name="Martin F."/>
            <person name="Aerts A."/>
            <person name="Ahren D."/>
            <person name="Brun A."/>
            <person name="Danchin E.G.J."/>
            <person name="Duchaussoy F."/>
            <person name="Gibon J."/>
            <person name="Kohler A."/>
            <person name="Lindquist E."/>
            <person name="Pereda V."/>
            <person name="Salamov A."/>
            <person name="Shapiro H.J."/>
            <person name="Wuyts J."/>
            <person name="Blaudez D."/>
            <person name="Buee M."/>
            <person name="Brokstein P."/>
            <person name="Canbaeck B."/>
            <person name="Cohen D."/>
            <person name="Courty P.E."/>
            <person name="Coutinho P.M."/>
            <person name="Delaruelle C."/>
            <person name="Detter J.C."/>
            <person name="Deveau A."/>
            <person name="DiFazio S."/>
            <person name="Duplessis S."/>
            <person name="Fraissinet-Tachet L."/>
            <person name="Lucic E."/>
            <person name="Frey-Klett P."/>
            <person name="Fourrey C."/>
            <person name="Feussner I."/>
            <person name="Gay G."/>
            <person name="Grimwood J."/>
            <person name="Hoegger P.J."/>
            <person name="Jain P."/>
            <person name="Kilaru S."/>
            <person name="Labbe J."/>
            <person name="Lin Y.C."/>
            <person name="Legue V."/>
            <person name="Le Tacon F."/>
            <person name="Marmeisse R."/>
            <person name="Melayah D."/>
            <person name="Montanini B."/>
            <person name="Muratet M."/>
            <person name="Nehls U."/>
            <person name="Niculita-Hirzel H."/>
            <person name="Oudot-Le Secq M.P."/>
            <person name="Peter M."/>
            <person name="Quesneville H."/>
            <person name="Rajashekar B."/>
            <person name="Reich M."/>
            <person name="Rouhier N."/>
            <person name="Schmutz J."/>
            <person name="Yin T."/>
            <person name="Chalot M."/>
            <person name="Henrissat B."/>
            <person name="Kuees U."/>
            <person name="Lucas S."/>
            <person name="Van de Peer Y."/>
            <person name="Podila G.K."/>
            <person name="Polle A."/>
            <person name="Pukkila P.J."/>
            <person name="Richardson P.M."/>
            <person name="Rouze P."/>
            <person name="Sanders I.R."/>
            <person name="Stajich J.E."/>
            <person name="Tunlid A."/>
            <person name="Tuskan G."/>
            <person name="Grigoriev I.V."/>
        </authorList>
    </citation>
    <scope>NUCLEOTIDE SEQUENCE [LARGE SCALE GENOMIC DNA]</scope>
    <source>
        <strain evidence="11">S238N-H82 / ATCC MYA-4686</strain>
    </source>
</reference>
<dbReference type="EMBL" id="DS547092">
    <property type="protein sequence ID" value="EDR14473.1"/>
    <property type="molecule type" value="Genomic_DNA"/>
</dbReference>
<keyword evidence="6" id="KW-0067">ATP-binding</keyword>
<dbReference type="FunCoup" id="B0CTC8">
    <property type="interactions" value="368"/>
</dbReference>
<evidence type="ECO:0000313" key="9">
    <source>
        <dbReference type="EMBL" id="EDR14473.1"/>
    </source>
</evidence>
<evidence type="ECO:0000256" key="2">
    <source>
        <dbReference type="ARBA" id="ARBA00012104"/>
    </source>
</evidence>
<gene>
    <name evidence="9" type="ORF">LACBIDRAFT_305067</name>
    <name evidence="10" type="ORF">LACBIDRAFT_305086</name>
</gene>
<dbReference type="STRING" id="486041.B0CTC8"/>
<dbReference type="GO" id="GO:0005829">
    <property type="term" value="C:cytosol"/>
    <property type="evidence" value="ECO:0007669"/>
    <property type="project" value="TreeGrafter"/>
</dbReference>
<evidence type="ECO:0000259" key="8">
    <source>
        <dbReference type="Pfam" id="PF08543"/>
    </source>
</evidence>
<evidence type="ECO:0000256" key="5">
    <source>
        <dbReference type="ARBA" id="ARBA00022777"/>
    </source>
</evidence>
<dbReference type="EMBL" id="DS547092">
    <property type="protein sequence ID" value="EDR14477.1"/>
    <property type="molecule type" value="Genomic_DNA"/>
</dbReference>
<dbReference type="EC" id="2.7.1.35" evidence="2"/>
<dbReference type="HOGENOM" id="CLU_046496_0_0_1"/>
<feature type="compositionally biased region" description="Low complexity" evidence="7">
    <location>
        <begin position="280"/>
        <end position="292"/>
    </location>
</feature>
<name>B0CTC8_LACBS</name>
<accession>B0CTC8</accession>
<protein>
    <recommendedName>
        <fullName evidence="2">pyridoxal kinase</fullName>
        <ecNumber evidence="2">2.7.1.35</ecNumber>
    </recommendedName>
</protein>
<dbReference type="RefSeq" id="XP_001875036.1">
    <property type="nucleotide sequence ID" value="XM_001875001.1"/>
</dbReference>
<comment type="similarity">
    <text evidence="1">Belongs to the pyridoxine kinase family.</text>
</comment>
<dbReference type="AlphaFoldDB" id="B0CTC8"/>
<organism evidence="11">
    <name type="scientific">Laccaria bicolor (strain S238N-H82 / ATCC MYA-4686)</name>
    <name type="common">Bicoloured deceiver</name>
    <name type="synonym">Laccaria laccata var. bicolor</name>
    <dbReference type="NCBI Taxonomy" id="486041"/>
    <lineage>
        <taxon>Eukaryota</taxon>
        <taxon>Fungi</taxon>
        <taxon>Dikarya</taxon>
        <taxon>Basidiomycota</taxon>
        <taxon>Agaricomycotina</taxon>
        <taxon>Agaricomycetes</taxon>
        <taxon>Agaricomycetidae</taxon>
        <taxon>Agaricales</taxon>
        <taxon>Agaricineae</taxon>
        <taxon>Hydnangiaceae</taxon>
        <taxon>Laccaria</taxon>
    </lineage>
</organism>
<evidence type="ECO:0000256" key="6">
    <source>
        <dbReference type="ARBA" id="ARBA00022840"/>
    </source>
</evidence>
<evidence type="ECO:0000256" key="7">
    <source>
        <dbReference type="SAM" id="MobiDB-lite"/>
    </source>
</evidence>
<dbReference type="InterPro" id="IPR013749">
    <property type="entry name" value="PM/HMP-P_kinase-1"/>
</dbReference>
<feature type="domain" description="Pyridoxamine kinase/Phosphomethylpyrimidine kinase" evidence="8">
    <location>
        <begin position="87"/>
        <end position="190"/>
    </location>
</feature>
<evidence type="ECO:0000313" key="10">
    <source>
        <dbReference type="EMBL" id="EDR14477.1"/>
    </source>
</evidence>
<dbReference type="InterPro" id="IPR004625">
    <property type="entry name" value="PyrdxlKinase"/>
</dbReference>
<dbReference type="GO" id="GO:0009443">
    <property type="term" value="P:pyridoxal 5'-phosphate salvage"/>
    <property type="evidence" value="ECO:0007669"/>
    <property type="project" value="InterPro"/>
</dbReference>
<evidence type="ECO:0000256" key="1">
    <source>
        <dbReference type="ARBA" id="ARBA00008805"/>
    </source>
</evidence>
<dbReference type="GeneID" id="6070305"/>